<evidence type="ECO:0000256" key="1">
    <source>
        <dbReference type="ARBA" id="ARBA00000085"/>
    </source>
</evidence>
<dbReference type="CDD" id="cd00088">
    <property type="entry name" value="HPT"/>
    <property type="match status" value="1"/>
</dbReference>
<comment type="function">
    <text evidence="8">Involved in the transmission of sensory signals from the chemoreceptors to the flagellar motors. CheA is autophosphorylated; it can transfer its phosphate group to either CheB or CheY.</text>
</comment>
<feature type="domain" description="Response regulatory" evidence="13">
    <location>
        <begin position="995"/>
        <end position="1111"/>
    </location>
</feature>
<dbReference type="PROSITE" id="PS50851">
    <property type="entry name" value="CHEW"/>
    <property type="match status" value="1"/>
</dbReference>
<reference evidence="16 17" key="1">
    <citation type="submission" date="2018-01" db="EMBL/GenBank/DDBJ databases">
        <title>The complete genome sequence of Chromatium okenii LaCa, a purple sulfur bacterium with a turbulent life.</title>
        <authorList>
            <person name="Luedin S.M."/>
            <person name="Liechti N."/>
            <person name="Storelli N."/>
            <person name="Danza F."/>
            <person name="Wittwer M."/>
            <person name="Pothier J.F."/>
            <person name="Tonolla M.A."/>
        </authorList>
    </citation>
    <scope>NUCLEOTIDE SEQUENCE [LARGE SCALE GENOMIC DNA]</scope>
    <source>
        <strain evidence="16 17">LaCa</strain>
    </source>
</reference>
<evidence type="ECO:0000259" key="15">
    <source>
        <dbReference type="PROSITE" id="PS50894"/>
    </source>
</evidence>
<evidence type="ECO:0000259" key="12">
    <source>
        <dbReference type="PROSITE" id="PS50109"/>
    </source>
</evidence>
<dbReference type="Proteomes" id="UP000239936">
    <property type="component" value="Unassembled WGS sequence"/>
</dbReference>
<dbReference type="Gene3D" id="3.30.565.10">
    <property type="entry name" value="Histidine kinase-like ATPase, C-terminal domain"/>
    <property type="match status" value="1"/>
</dbReference>
<dbReference type="InterPro" id="IPR036061">
    <property type="entry name" value="CheW-like_dom_sf"/>
</dbReference>
<evidence type="ECO:0000256" key="3">
    <source>
        <dbReference type="ARBA" id="ARBA00021495"/>
    </source>
</evidence>
<dbReference type="EMBL" id="PPGH01000034">
    <property type="protein sequence ID" value="PQJ96554.1"/>
    <property type="molecule type" value="Genomic_DNA"/>
</dbReference>
<dbReference type="InterPro" id="IPR004358">
    <property type="entry name" value="Sig_transdc_His_kin-like_C"/>
</dbReference>
<evidence type="ECO:0000256" key="7">
    <source>
        <dbReference type="ARBA" id="ARBA00023012"/>
    </source>
</evidence>
<dbReference type="EC" id="2.7.13.3" evidence="2"/>
<keyword evidence="5" id="KW-0808">Transferase</keyword>
<keyword evidence="11" id="KW-0175">Coiled coil</keyword>
<dbReference type="FunFam" id="3.30.565.10:FF:000016">
    <property type="entry name" value="Chemotaxis protein CheA, putative"/>
    <property type="match status" value="1"/>
</dbReference>
<evidence type="ECO:0000256" key="4">
    <source>
        <dbReference type="ARBA" id="ARBA00022553"/>
    </source>
</evidence>
<dbReference type="SUPFAM" id="SSF47226">
    <property type="entry name" value="Histidine-containing phosphotransfer domain, HPT domain"/>
    <property type="match status" value="1"/>
</dbReference>
<dbReference type="GO" id="GO:0000155">
    <property type="term" value="F:phosphorelay sensor kinase activity"/>
    <property type="evidence" value="ECO:0007669"/>
    <property type="project" value="UniProtKB-ARBA"/>
</dbReference>
<protein>
    <recommendedName>
        <fullName evidence="3">Chemotaxis protein CheA</fullName>
        <ecNumber evidence="2">2.7.13.3</ecNumber>
    </recommendedName>
</protein>
<dbReference type="SUPFAM" id="SSF50341">
    <property type="entry name" value="CheW-like"/>
    <property type="match status" value="1"/>
</dbReference>
<dbReference type="SMART" id="SM00073">
    <property type="entry name" value="HPT"/>
    <property type="match status" value="1"/>
</dbReference>
<feature type="domain" description="CheW-like" evidence="14">
    <location>
        <begin position="843"/>
        <end position="976"/>
    </location>
</feature>
<sequence length="1124" mass="122300">MNATAFAEVFYPAIPDLREAVVLAGDVAATQEARLTAANAFAELLGELWSAAEEAGAHITELLALIDGFVSGLPHCDADQNDGIMIALQVIALLDAHLAAPNEPEMIAALLEAASAEVFDPPLSEATLALWRGEESCQLAVGSFQNQPPLFSDDDQPIDECALTTDNRQLSADALELLAILSAAADDSCQDFLHHLSKIAQAQQVSARTAAIAACQDILSRFTEASADAGFAAFAALCAGLGQQLSIQSPLAAWPELLLENLTHLPQRMQDYLADPLAESPRRALVATLTCAHWTQPLVAECAAELAEALYQDPLALESEIVPLRATQVADADLALTPAEDIEASVFAGFCREGVDLTQRLASVIQVILGGGIIDDALQQAQRYAHTLKGSANVCGVRAVAVLGHYLEDVLEFLADNALAPNPALGETLVAAADGLAAMFDVINGIEYHDAATFRPLMQQVLDWVCRIEQDGAMALEYAAPPSFQHDISLFPPASNAEPVTLSDAVETPQQTTIAHDVDETYLQIPARAIDDLLRLMGELALALAQSEEQLKQIQRTQTEVDDVELHNLRQVNELEKLVDLRGLGSETIGAELAFDPLELEHYDEMSITTRRLNEGVNDARQLARTVANHVSSLEELSQQQFKLSQEIRQLTMDTRRVPVHTIIGRLQRTVRQTCRATNKEATLEIRGDTVRIDGEVLNRLIPALMHILRNAIDHGIESPAQRQVIGKPQQGQLVISFQQLGDQIEVTFSDDGAGLDIERIQAKAIASGLITANTELTPNELILFTLRPGFSTREQVTQISGRGVGMDVVANTIHALNGILTITSECGHGYQLCARLPSSLLTIRCLLIDCNDAPLALPINDVRFAVLAAEGEITVHGNDWQFHYHDAVYPLLHLNTLMGLPAPLEMTKGVVLVMQADHGDHAVLVDVLIDSRELVVKSLGELVPFIPGVINASILGDGRVVPIVELRALLRLTTRTDCIVNSLETATAQIKLPTILIVDDSLSMRQLLAQLVTDSGYRALTARDGMDALNTLRKETIDVLLVDMEMPQMNGLELTTHLRARPEMRNLPIAMITSRSTERHRREALQAGVNHYFVKPYHDESVLDFIQHALNNVQITTTHHIDF</sequence>
<evidence type="ECO:0000256" key="2">
    <source>
        <dbReference type="ARBA" id="ARBA00012438"/>
    </source>
</evidence>
<keyword evidence="4 10" id="KW-0597">Phosphoprotein</keyword>
<evidence type="ECO:0000256" key="8">
    <source>
        <dbReference type="ARBA" id="ARBA00035100"/>
    </source>
</evidence>
<keyword evidence="7" id="KW-0902">Two-component regulatory system</keyword>
<dbReference type="SMART" id="SM00448">
    <property type="entry name" value="REC"/>
    <property type="match status" value="1"/>
</dbReference>
<evidence type="ECO:0000256" key="9">
    <source>
        <dbReference type="PROSITE-ProRule" id="PRU00110"/>
    </source>
</evidence>
<feature type="modified residue" description="4-aspartylphosphate" evidence="10">
    <location>
        <position position="1044"/>
    </location>
</feature>
<dbReference type="PRINTS" id="PR00344">
    <property type="entry name" value="BCTRLSENSOR"/>
</dbReference>
<evidence type="ECO:0000256" key="10">
    <source>
        <dbReference type="PROSITE-ProRule" id="PRU00169"/>
    </source>
</evidence>
<feature type="domain" description="HPt" evidence="15">
    <location>
        <begin position="339"/>
        <end position="443"/>
    </location>
</feature>
<feature type="domain" description="Histidine kinase" evidence="12">
    <location>
        <begin position="643"/>
        <end position="841"/>
    </location>
</feature>
<evidence type="ECO:0000259" key="14">
    <source>
        <dbReference type="PROSITE" id="PS50851"/>
    </source>
</evidence>
<accession>A0A2S7XS24</accession>
<dbReference type="PROSITE" id="PS50109">
    <property type="entry name" value="HIS_KIN"/>
    <property type="match status" value="1"/>
</dbReference>
<evidence type="ECO:0000256" key="6">
    <source>
        <dbReference type="ARBA" id="ARBA00022777"/>
    </source>
</evidence>
<dbReference type="InterPro" id="IPR002545">
    <property type="entry name" value="CheW-lke_dom"/>
</dbReference>
<dbReference type="InterPro" id="IPR051315">
    <property type="entry name" value="Bact_Chemotaxis_CheA"/>
</dbReference>
<dbReference type="PANTHER" id="PTHR43395:SF8">
    <property type="entry name" value="HISTIDINE KINASE"/>
    <property type="match status" value="1"/>
</dbReference>
<feature type="coiled-coil region" evidence="11">
    <location>
        <begin position="620"/>
        <end position="654"/>
    </location>
</feature>
<dbReference type="Pfam" id="PF02518">
    <property type="entry name" value="HATPase_c"/>
    <property type="match status" value="1"/>
</dbReference>
<dbReference type="SUPFAM" id="SSF55874">
    <property type="entry name" value="ATPase domain of HSP90 chaperone/DNA topoisomerase II/histidine kinase"/>
    <property type="match status" value="1"/>
</dbReference>
<dbReference type="Gene3D" id="3.40.50.2300">
    <property type="match status" value="1"/>
</dbReference>
<dbReference type="InterPro" id="IPR001789">
    <property type="entry name" value="Sig_transdc_resp-reg_receiver"/>
</dbReference>
<proteinExistence type="predicted"/>
<dbReference type="GO" id="GO:0006935">
    <property type="term" value="P:chemotaxis"/>
    <property type="evidence" value="ECO:0007669"/>
    <property type="project" value="InterPro"/>
</dbReference>
<dbReference type="InterPro" id="IPR036890">
    <property type="entry name" value="HATPase_C_sf"/>
</dbReference>
<dbReference type="PROSITE" id="PS50894">
    <property type="entry name" value="HPT"/>
    <property type="match status" value="1"/>
</dbReference>
<keyword evidence="17" id="KW-1185">Reference proteome</keyword>
<dbReference type="InterPro" id="IPR003594">
    <property type="entry name" value="HATPase_dom"/>
</dbReference>
<dbReference type="OrthoDB" id="9803176at2"/>
<keyword evidence="6" id="KW-0418">Kinase</keyword>
<dbReference type="Pfam" id="PF00072">
    <property type="entry name" value="Response_reg"/>
    <property type="match status" value="1"/>
</dbReference>
<dbReference type="SMART" id="SM00260">
    <property type="entry name" value="CheW"/>
    <property type="match status" value="1"/>
</dbReference>
<comment type="caution">
    <text evidence="16">The sequence shown here is derived from an EMBL/GenBank/DDBJ whole genome shotgun (WGS) entry which is preliminary data.</text>
</comment>
<dbReference type="SMART" id="SM00387">
    <property type="entry name" value="HATPase_c"/>
    <property type="match status" value="1"/>
</dbReference>
<name>A0A2S7XS24_9GAMM</name>
<dbReference type="Pfam" id="PF01627">
    <property type="entry name" value="Hpt"/>
    <property type="match status" value="1"/>
</dbReference>
<dbReference type="InterPro" id="IPR036641">
    <property type="entry name" value="HPT_dom_sf"/>
</dbReference>
<dbReference type="Gene3D" id="2.30.30.40">
    <property type="entry name" value="SH3 Domains"/>
    <property type="match status" value="1"/>
</dbReference>
<evidence type="ECO:0000313" key="16">
    <source>
        <dbReference type="EMBL" id="PQJ96554.1"/>
    </source>
</evidence>
<feature type="modified residue" description="Phosphohistidine" evidence="9">
    <location>
        <position position="386"/>
    </location>
</feature>
<gene>
    <name evidence="16" type="ORF">CXB77_06930</name>
</gene>
<dbReference type="InterPro" id="IPR011006">
    <property type="entry name" value="CheY-like_superfamily"/>
</dbReference>
<evidence type="ECO:0000259" key="13">
    <source>
        <dbReference type="PROSITE" id="PS50110"/>
    </source>
</evidence>
<dbReference type="RefSeq" id="WP_105073315.1">
    <property type="nucleotide sequence ID" value="NZ_PPGH01000034.1"/>
</dbReference>
<dbReference type="AlphaFoldDB" id="A0A2S7XS24"/>
<dbReference type="PANTHER" id="PTHR43395">
    <property type="entry name" value="SENSOR HISTIDINE KINASE CHEA"/>
    <property type="match status" value="1"/>
</dbReference>
<feature type="coiled-coil region" evidence="11">
    <location>
        <begin position="530"/>
        <end position="557"/>
    </location>
</feature>
<dbReference type="Gene3D" id="1.20.120.160">
    <property type="entry name" value="HPT domain"/>
    <property type="match status" value="1"/>
</dbReference>
<comment type="catalytic activity">
    <reaction evidence="1">
        <text>ATP + protein L-histidine = ADP + protein N-phospho-L-histidine.</text>
        <dbReference type="EC" id="2.7.13.3"/>
    </reaction>
</comment>
<evidence type="ECO:0000256" key="5">
    <source>
        <dbReference type="ARBA" id="ARBA00022679"/>
    </source>
</evidence>
<dbReference type="SUPFAM" id="SSF52172">
    <property type="entry name" value="CheY-like"/>
    <property type="match status" value="1"/>
</dbReference>
<dbReference type="Pfam" id="PF01584">
    <property type="entry name" value="CheW"/>
    <property type="match status" value="1"/>
</dbReference>
<dbReference type="InterPro" id="IPR005467">
    <property type="entry name" value="His_kinase_dom"/>
</dbReference>
<dbReference type="InterPro" id="IPR008207">
    <property type="entry name" value="Sig_transdc_His_kin_Hpt_dom"/>
</dbReference>
<evidence type="ECO:0000256" key="11">
    <source>
        <dbReference type="SAM" id="Coils"/>
    </source>
</evidence>
<dbReference type="PROSITE" id="PS50110">
    <property type="entry name" value="RESPONSE_REGULATORY"/>
    <property type="match status" value="1"/>
</dbReference>
<organism evidence="16 17">
    <name type="scientific">Chromatium okenii</name>
    <dbReference type="NCBI Taxonomy" id="61644"/>
    <lineage>
        <taxon>Bacteria</taxon>
        <taxon>Pseudomonadati</taxon>
        <taxon>Pseudomonadota</taxon>
        <taxon>Gammaproteobacteria</taxon>
        <taxon>Chromatiales</taxon>
        <taxon>Chromatiaceae</taxon>
        <taxon>Chromatium</taxon>
    </lineage>
</organism>
<evidence type="ECO:0000313" key="17">
    <source>
        <dbReference type="Proteomes" id="UP000239936"/>
    </source>
</evidence>